<dbReference type="AlphaFoldDB" id="A0A0A9G5G2"/>
<reference evidence="1" key="1">
    <citation type="submission" date="2014-09" db="EMBL/GenBank/DDBJ databases">
        <authorList>
            <person name="Magalhaes I.L.F."/>
            <person name="Oliveira U."/>
            <person name="Santos F.R."/>
            <person name="Vidigal T.H.D.A."/>
            <person name="Brescovit A.D."/>
            <person name="Santos A.J."/>
        </authorList>
    </citation>
    <scope>NUCLEOTIDE SEQUENCE</scope>
    <source>
        <tissue evidence="1">Shoot tissue taken approximately 20 cm above the soil surface</tissue>
    </source>
</reference>
<evidence type="ECO:0000313" key="1">
    <source>
        <dbReference type="EMBL" id="JAE20325.1"/>
    </source>
</evidence>
<proteinExistence type="predicted"/>
<accession>A0A0A9G5G2</accession>
<reference evidence="1" key="2">
    <citation type="journal article" date="2015" name="Data Brief">
        <title>Shoot transcriptome of the giant reed, Arundo donax.</title>
        <authorList>
            <person name="Barrero R.A."/>
            <person name="Guerrero F.D."/>
            <person name="Moolhuijzen P."/>
            <person name="Goolsby J.A."/>
            <person name="Tidwell J."/>
            <person name="Bellgard S.E."/>
            <person name="Bellgard M.I."/>
        </authorList>
    </citation>
    <scope>NUCLEOTIDE SEQUENCE</scope>
    <source>
        <tissue evidence="1">Shoot tissue taken approximately 20 cm above the soil surface</tissue>
    </source>
</reference>
<protein>
    <submittedName>
        <fullName evidence="1">Uncharacterized protein</fullName>
    </submittedName>
</protein>
<dbReference type="EMBL" id="GBRH01177571">
    <property type="protein sequence ID" value="JAE20325.1"/>
    <property type="molecule type" value="Transcribed_RNA"/>
</dbReference>
<name>A0A0A9G5G2_ARUDO</name>
<sequence>MWLEIFARNQRVKTNIHTKRLPTYVKYRLSTICLPVFHLSNRANRSTNISNAKKNYMYATVVTSAGWRISGFNADSMKNINQDVWRKEDWQTG</sequence>
<organism evidence="1">
    <name type="scientific">Arundo donax</name>
    <name type="common">Giant reed</name>
    <name type="synonym">Donax arundinaceus</name>
    <dbReference type="NCBI Taxonomy" id="35708"/>
    <lineage>
        <taxon>Eukaryota</taxon>
        <taxon>Viridiplantae</taxon>
        <taxon>Streptophyta</taxon>
        <taxon>Embryophyta</taxon>
        <taxon>Tracheophyta</taxon>
        <taxon>Spermatophyta</taxon>
        <taxon>Magnoliopsida</taxon>
        <taxon>Liliopsida</taxon>
        <taxon>Poales</taxon>
        <taxon>Poaceae</taxon>
        <taxon>PACMAD clade</taxon>
        <taxon>Arundinoideae</taxon>
        <taxon>Arundineae</taxon>
        <taxon>Arundo</taxon>
    </lineage>
</organism>